<feature type="transmembrane region" description="Helical" evidence="1">
    <location>
        <begin position="20"/>
        <end position="41"/>
    </location>
</feature>
<dbReference type="EMBL" id="CP014323">
    <property type="protein sequence ID" value="AMJ99310.1"/>
    <property type="molecule type" value="Genomic_DNA"/>
</dbReference>
<proteinExistence type="predicted"/>
<sequence length="219" mass="25486">MKYEELQAIANAIIDSNDKLIYLNFFIFLITVVCVYCVALFKKSGELTAIKLAFRDIKEQNRVITSETESIKRQLEKGTIEYQIKLSKYHEKKIDAIEKIYSKLADLLSGSRKILLATDENKFHEFNDAVDEFRNSFEAEKLWLDASVSKEIEEFAIEIDKQVRQYQGAMNVSMLPGLQGKHVDQVYDKQENFYEFTVTKSKVLKEQLEELLRGYLSPE</sequence>
<gene>
    <name evidence="2" type="ORF">AVL55_14760</name>
</gene>
<keyword evidence="1" id="KW-0812">Transmembrane</keyword>
<dbReference type="RefSeq" id="WP_061095650.1">
    <property type="nucleotide sequence ID" value="NZ_CP014323.1"/>
</dbReference>
<keyword evidence="1" id="KW-1133">Transmembrane helix</keyword>
<accession>A0A126Q2R3</accession>
<evidence type="ECO:0000313" key="3">
    <source>
        <dbReference type="Proteomes" id="UP000063991"/>
    </source>
</evidence>
<reference evidence="2 3" key="1">
    <citation type="submission" date="2015-12" db="EMBL/GenBank/DDBJ databases">
        <authorList>
            <person name="Shamseldin A."/>
            <person name="Moawad H."/>
            <person name="Abd El-Rahim W.M."/>
            <person name="Sadowsky M.J."/>
        </authorList>
    </citation>
    <scope>NUCLEOTIDE SEQUENCE [LARGE SCALE GENOMIC DNA]</scope>
    <source>
        <strain evidence="2 3">D7</strain>
    </source>
</reference>
<name>A0A126Q2R3_ALTMA</name>
<evidence type="ECO:0000313" key="2">
    <source>
        <dbReference type="EMBL" id="AMJ99310.1"/>
    </source>
</evidence>
<dbReference type="AlphaFoldDB" id="A0A126Q2R3"/>
<protein>
    <submittedName>
        <fullName evidence="2">Uncharacterized protein</fullName>
    </submittedName>
</protein>
<dbReference type="OrthoDB" id="7065997at2"/>
<dbReference type="Proteomes" id="UP000063991">
    <property type="component" value="Chromosome"/>
</dbReference>
<evidence type="ECO:0000256" key="1">
    <source>
        <dbReference type="SAM" id="Phobius"/>
    </source>
</evidence>
<organism evidence="2 3">
    <name type="scientific">Alteromonas macleodii</name>
    <name type="common">Pseudoalteromonas macleodii</name>
    <dbReference type="NCBI Taxonomy" id="28108"/>
    <lineage>
        <taxon>Bacteria</taxon>
        <taxon>Pseudomonadati</taxon>
        <taxon>Pseudomonadota</taxon>
        <taxon>Gammaproteobacteria</taxon>
        <taxon>Alteromonadales</taxon>
        <taxon>Alteromonadaceae</taxon>
        <taxon>Alteromonas/Salinimonas group</taxon>
        <taxon>Alteromonas</taxon>
    </lineage>
</organism>
<keyword evidence="1" id="KW-0472">Membrane</keyword>